<keyword evidence="8" id="KW-0560">Oxidoreductase</keyword>
<keyword evidence="11" id="KW-0472">Membrane</keyword>
<comment type="similarity">
    <text evidence="3">Belongs to the cytochrome P450 family.</text>
</comment>
<accession>A0AB34HCE0</accession>
<keyword evidence="6" id="KW-0256">Endoplasmic reticulum</keyword>
<dbReference type="InterPro" id="IPR050182">
    <property type="entry name" value="Cytochrome_P450_fam2"/>
</dbReference>
<evidence type="ECO:0000256" key="9">
    <source>
        <dbReference type="ARBA" id="ARBA00023004"/>
    </source>
</evidence>
<evidence type="ECO:0000256" key="8">
    <source>
        <dbReference type="ARBA" id="ARBA00023002"/>
    </source>
</evidence>
<dbReference type="GO" id="GO:0006082">
    <property type="term" value="P:organic acid metabolic process"/>
    <property type="evidence" value="ECO:0007669"/>
    <property type="project" value="TreeGrafter"/>
</dbReference>
<dbReference type="SUPFAM" id="SSF48264">
    <property type="entry name" value="Cytochrome P450"/>
    <property type="match status" value="1"/>
</dbReference>
<evidence type="ECO:0000256" key="3">
    <source>
        <dbReference type="ARBA" id="ARBA00010617"/>
    </source>
</evidence>
<evidence type="ECO:0000256" key="6">
    <source>
        <dbReference type="ARBA" id="ARBA00022824"/>
    </source>
</evidence>
<sequence length="94" mass="10783">MTLWNFGVGKRSIEDRVQEEAHCLVEELRKTSGSPCDPTFILGCAPCNVICSIIFQNHFDYTDQNFVNLLENFNENLRIYELPMDPGEVRILSS</sequence>
<dbReference type="PANTHER" id="PTHR24300:SF423">
    <property type="entry name" value="CYTOCHROME P450 2C18"/>
    <property type="match status" value="1"/>
</dbReference>
<dbReference type="InterPro" id="IPR001128">
    <property type="entry name" value="Cyt_P450"/>
</dbReference>
<evidence type="ECO:0000256" key="1">
    <source>
        <dbReference type="ARBA" id="ARBA00004174"/>
    </source>
</evidence>
<dbReference type="InterPro" id="IPR036396">
    <property type="entry name" value="Cyt_P450_sf"/>
</dbReference>
<evidence type="ECO:0000256" key="11">
    <source>
        <dbReference type="ARBA" id="ARBA00023136"/>
    </source>
</evidence>
<evidence type="ECO:0000256" key="5">
    <source>
        <dbReference type="ARBA" id="ARBA00022723"/>
    </source>
</evidence>
<gene>
    <name evidence="12" type="ORF">J1605_021851</name>
</gene>
<dbReference type="GO" id="GO:0020037">
    <property type="term" value="F:heme binding"/>
    <property type="evidence" value="ECO:0007669"/>
    <property type="project" value="InterPro"/>
</dbReference>
<organism evidence="12 13">
    <name type="scientific">Eschrichtius robustus</name>
    <name type="common">California gray whale</name>
    <name type="synonym">Eschrichtius gibbosus</name>
    <dbReference type="NCBI Taxonomy" id="9764"/>
    <lineage>
        <taxon>Eukaryota</taxon>
        <taxon>Metazoa</taxon>
        <taxon>Chordata</taxon>
        <taxon>Craniata</taxon>
        <taxon>Vertebrata</taxon>
        <taxon>Euteleostomi</taxon>
        <taxon>Mammalia</taxon>
        <taxon>Eutheria</taxon>
        <taxon>Laurasiatheria</taxon>
        <taxon>Artiodactyla</taxon>
        <taxon>Whippomorpha</taxon>
        <taxon>Cetacea</taxon>
        <taxon>Mysticeti</taxon>
        <taxon>Eschrichtiidae</taxon>
        <taxon>Eschrichtius</taxon>
    </lineage>
</organism>
<dbReference type="EMBL" id="JAIQCJ010001425">
    <property type="protein sequence ID" value="KAJ8789324.1"/>
    <property type="molecule type" value="Genomic_DNA"/>
</dbReference>
<dbReference type="GO" id="GO:0005789">
    <property type="term" value="C:endoplasmic reticulum membrane"/>
    <property type="evidence" value="ECO:0007669"/>
    <property type="project" value="UniProtKB-SubCell"/>
</dbReference>
<evidence type="ECO:0000313" key="12">
    <source>
        <dbReference type="EMBL" id="KAJ8789324.1"/>
    </source>
</evidence>
<dbReference type="GO" id="GO:0006805">
    <property type="term" value="P:xenobiotic metabolic process"/>
    <property type="evidence" value="ECO:0007669"/>
    <property type="project" value="TreeGrafter"/>
</dbReference>
<dbReference type="GO" id="GO:0016712">
    <property type="term" value="F:oxidoreductase activity, acting on paired donors, with incorporation or reduction of molecular oxygen, reduced flavin or flavoprotein as one donor, and incorporation of one atom of oxygen"/>
    <property type="evidence" value="ECO:0007669"/>
    <property type="project" value="UniProtKB-EC"/>
</dbReference>
<evidence type="ECO:0000256" key="10">
    <source>
        <dbReference type="ARBA" id="ARBA00023033"/>
    </source>
</evidence>
<evidence type="ECO:0000256" key="4">
    <source>
        <dbReference type="ARBA" id="ARBA00012109"/>
    </source>
</evidence>
<name>A0AB34HCE0_ESCRO</name>
<dbReference type="AlphaFoldDB" id="A0AB34HCE0"/>
<keyword evidence="9" id="KW-0408">Iron</keyword>
<dbReference type="GO" id="GO:0005506">
    <property type="term" value="F:iron ion binding"/>
    <property type="evidence" value="ECO:0007669"/>
    <property type="project" value="InterPro"/>
</dbReference>
<dbReference type="PANTHER" id="PTHR24300">
    <property type="entry name" value="CYTOCHROME P450 508A4-RELATED"/>
    <property type="match status" value="1"/>
</dbReference>
<keyword evidence="5" id="KW-0479">Metal-binding</keyword>
<keyword evidence="10" id="KW-0503">Monooxygenase</keyword>
<proteinExistence type="inferred from homology"/>
<evidence type="ECO:0000256" key="2">
    <source>
        <dbReference type="ARBA" id="ARBA00004406"/>
    </source>
</evidence>
<evidence type="ECO:0000313" key="13">
    <source>
        <dbReference type="Proteomes" id="UP001159641"/>
    </source>
</evidence>
<keyword evidence="7" id="KW-0492">Microsome</keyword>
<dbReference type="Gene3D" id="1.10.630.10">
    <property type="entry name" value="Cytochrome P450"/>
    <property type="match status" value="1"/>
</dbReference>
<dbReference type="Proteomes" id="UP001159641">
    <property type="component" value="Unassembled WGS sequence"/>
</dbReference>
<dbReference type="EC" id="1.14.14.1" evidence="4"/>
<evidence type="ECO:0000256" key="7">
    <source>
        <dbReference type="ARBA" id="ARBA00022848"/>
    </source>
</evidence>
<reference evidence="12 13" key="1">
    <citation type="submission" date="2022-11" db="EMBL/GenBank/DDBJ databases">
        <title>Whole genome sequence of Eschrichtius robustus ER-17-0199.</title>
        <authorList>
            <person name="Bruniche-Olsen A."/>
            <person name="Black A.N."/>
            <person name="Fields C.J."/>
            <person name="Walden K."/>
            <person name="Dewoody J.A."/>
        </authorList>
    </citation>
    <scope>NUCLEOTIDE SEQUENCE [LARGE SCALE GENOMIC DNA]</scope>
    <source>
        <strain evidence="12">ER-17-0199</strain>
        <tissue evidence="12">Blubber</tissue>
    </source>
</reference>
<comment type="subcellular location">
    <subcellularLocation>
        <location evidence="2">Endoplasmic reticulum membrane</location>
        <topology evidence="2">Peripheral membrane protein</topology>
    </subcellularLocation>
    <subcellularLocation>
        <location evidence="1">Microsome membrane</location>
        <topology evidence="1">Peripheral membrane protein</topology>
    </subcellularLocation>
</comment>
<dbReference type="Pfam" id="PF00067">
    <property type="entry name" value="p450"/>
    <property type="match status" value="1"/>
</dbReference>
<protein>
    <recommendedName>
        <fullName evidence="4">unspecific monooxygenase</fullName>
        <ecNumber evidence="4">1.14.14.1</ecNumber>
    </recommendedName>
</protein>
<keyword evidence="13" id="KW-1185">Reference proteome</keyword>
<comment type="caution">
    <text evidence="12">The sequence shown here is derived from an EMBL/GenBank/DDBJ whole genome shotgun (WGS) entry which is preliminary data.</text>
</comment>